<organism evidence="1 2">
    <name type="scientific">Symbiodinium microadriaticum</name>
    <name type="common">Dinoflagellate</name>
    <name type="synonym">Zooxanthella microadriatica</name>
    <dbReference type="NCBI Taxonomy" id="2951"/>
    <lineage>
        <taxon>Eukaryota</taxon>
        <taxon>Sar</taxon>
        <taxon>Alveolata</taxon>
        <taxon>Dinophyceae</taxon>
        <taxon>Suessiales</taxon>
        <taxon>Symbiodiniaceae</taxon>
        <taxon>Symbiodinium</taxon>
    </lineage>
</organism>
<dbReference type="AlphaFoldDB" id="A0A1Q9BV81"/>
<dbReference type="EMBL" id="LSRX01003631">
    <property type="protein sequence ID" value="OLP74500.1"/>
    <property type="molecule type" value="Genomic_DNA"/>
</dbReference>
<dbReference type="Proteomes" id="UP000186817">
    <property type="component" value="Unassembled WGS sequence"/>
</dbReference>
<comment type="caution">
    <text evidence="1">The sequence shown here is derived from an EMBL/GenBank/DDBJ whole genome shotgun (WGS) entry which is preliminary data.</text>
</comment>
<proteinExistence type="predicted"/>
<keyword evidence="2" id="KW-1185">Reference proteome</keyword>
<evidence type="ECO:0000313" key="1">
    <source>
        <dbReference type="EMBL" id="OLP74500.1"/>
    </source>
</evidence>
<name>A0A1Q9BV81_SYMMI</name>
<accession>A0A1Q9BV81</accession>
<gene>
    <name evidence="1" type="ORF">AK812_SmicGene45938</name>
</gene>
<sequence length="67" mass="7271">MGFWVQFGLGGSAYKNKGVQVPVQGFGINVLWRLLNLGQVGDAGLRGPERITLFLNAGAFAMRAEFE</sequence>
<protein>
    <submittedName>
        <fullName evidence="1">Uncharacterized protein</fullName>
    </submittedName>
</protein>
<reference evidence="1 2" key="1">
    <citation type="submission" date="2016-02" db="EMBL/GenBank/DDBJ databases">
        <title>Genome analysis of coral dinoflagellate symbionts highlights evolutionary adaptations to a symbiotic lifestyle.</title>
        <authorList>
            <person name="Aranda M."/>
            <person name="Li Y."/>
            <person name="Liew Y.J."/>
            <person name="Baumgarten S."/>
            <person name="Simakov O."/>
            <person name="Wilson M."/>
            <person name="Piel J."/>
            <person name="Ashoor H."/>
            <person name="Bougouffa S."/>
            <person name="Bajic V.B."/>
            <person name="Ryu T."/>
            <person name="Ravasi T."/>
            <person name="Bayer T."/>
            <person name="Micklem G."/>
            <person name="Kim H."/>
            <person name="Bhak J."/>
            <person name="Lajeunesse T.C."/>
            <person name="Voolstra C.R."/>
        </authorList>
    </citation>
    <scope>NUCLEOTIDE SEQUENCE [LARGE SCALE GENOMIC DNA]</scope>
    <source>
        <strain evidence="1 2">CCMP2467</strain>
    </source>
</reference>
<evidence type="ECO:0000313" key="2">
    <source>
        <dbReference type="Proteomes" id="UP000186817"/>
    </source>
</evidence>